<keyword evidence="2" id="KW-1185">Reference proteome</keyword>
<dbReference type="BioCyc" id="HAUR316274:GHYA-2017-MONOMER"/>
<gene>
    <name evidence="1" type="ordered locus">Haur_1988</name>
</gene>
<dbReference type="GO" id="GO:0006352">
    <property type="term" value="P:DNA-templated transcription initiation"/>
    <property type="evidence" value="ECO:0007669"/>
    <property type="project" value="InterPro"/>
</dbReference>
<organism evidence="1 2">
    <name type="scientific">Herpetosiphon aurantiacus (strain ATCC 23779 / DSM 785 / 114-95)</name>
    <dbReference type="NCBI Taxonomy" id="316274"/>
    <lineage>
        <taxon>Bacteria</taxon>
        <taxon>Bacillati</taxon>
        <taxon>Chloroflexota</taxon>
        <taxon>Chloroflexia</taxon>
        <taxon>Herpetosiphonales</taxon>
        <taxon>Herpetosiphonaceae</taxon>
        <taxon>Herpetosiphon</taxon>
    </lineage>
</organism>
<proteinExistence type="predicted"/>
<dbReference type="KEGG" id="hau:Haur_1988"/>
<dbReference type="InParanoid" id="A9AVE0"/>
<evidence type="ECO:0000313" key="1">
    <source>
        <dbReference type="EMBL" id="ABX04631.1"/>
    </source>
</evidence>
<dbReference type="NCBIfam" id="TIGR02937">
    <property type="entry name" value="sigma70-ECF"/>
    <property type="match status" value="1"/>
</dbReference>
<name>A9AVE0_HERA2</name>
<dbReference type="SUPFAM" id="SSF88659">
    <property type="entry name" value="Sigma3 and sigma4 domains of RNA polymerase sigma factors"/>
    <property type="match status" value="1"/>
</dbReference>
<dbReference type="InterPro" id="IPR013324">
    <property type="entry name" value="RNA_pol_sigma_r3/r4-like"/>
</dbReference>
<protein>
    <submittedName>
        <fullName evidence="1">RNA polymerase, sigma-24 subunit, ECF subfamily</fullName>
    </submittedName>
</protein>
<evidence type="ECO:0000313" key="2">
    <source>
        <dbReference type="Proteomes" id="UP000000787"/>
    </source>
</evidence>
<dbReference type="EMBL" id="CP000875">
    <property type="protein sequence ID" value="ABX04631.1"/>
    <property type="molecule type" value="Genomic_DNA"/>
</dbReference>
<dbReference type="InterPro" id="IPR013325">
    <property type="entry name" value="RNA_pol_sigma_r2"/>
</dbReference>
<dbReference type="AlphaFoldDB" id="A9AVE0"/>
<dbReference type="SUPFAM" id="SSF88946">
    <property type="entry name" value="Sigma2 domain of RNA polymerase sigma factors"/>
    <property type="match status" value="1"/>
</dbReference>
<sequence length="250" mass="28651">MPEFLENVGKYWHETKRRYNWQFITASEELNFIQTIAESIAPTSDPTSITNAIKHGYNRLIYDTIVFAIHNPDDPVARSAANRACAEIWCIARNIAIARGVDQADIEDIAQEVTLRLITNPEKVEKPHKLAAWIGYQVLDFRKRFYSGKLRSQQVALETAETAASTIDVEALVERHLMLTLFKPLLKEVLSNAQYVIICKHLIDGSPPHEVAQQLNVDPHTIHSQKYRALKIIRNHPKLRELLESIHEQQ</sequence>
<dbReference type="InterPro" id="IPR014284">
    <property type="entry name" value="RNA_pol_sigma-70_dom"/>
</dbReference>
<dbReference type="HOGENOM" id="CLU_1110223_0_0_0"/>
<dbReference type="eggNOG" id="COG1595">
    <property type="taxonomic scope" value="Bacteria"/>
</dbReference>
<dbReference type="Proteomes" id="UP000000787">
    <property type="component" value="Chromosome"/>
</dbReference>
<accession>A9AVE0</accession>
<dbReference type="GO" id="GO:0003700">
    <property type="term" value="F:DNA-binding transcription factor activity"/>
    <property type="evidence" value="ECO:0007669"/>
    <property type="project" value="InterPro"/>
</dbReference>
<reference evidence="1 2" key="1">
    <citation type="journal article" date="2011" name="Stand. Genomic Sci.">
        <title>Complete genome sequence of the filamentous gliding predatory bacterium Herpetosiphon aurantiacus type strain (114-95(T)).</title>
        <authorList>
            <person name="Kiss H."/>
            <person name="Nett M."/>
            <person name="Domin N."/>
            <person name="Martin K."/>
            <person name="Maresca J.A."/>
            <person name="Copeland A."/>
            <person name="Lapidus A."/>
            <person name="Lucas S."/>
            <person name="Berry K.W."/>
            <person name="Glavina Del Rio T."/>
            <person name="Dalin E."/>
            <person name="Tice H."/>
            <person name="Pitluck S."/>
            <person name="Richardson P."/>
            <person name="Bruce D."/>
            <person name="Goodwin L."/>
            <person name="Han C."/>
            <person name="Detter J.C."/>
            <person name="Schmutz J."/>
            <person name="Brettin T."/>
            <person name="Land M."/>
            <person name="Hauser L."/>
            <person name="Kyrpides N.C."/>
            <person name="Ivanova N."/>
            <person name="Goker M."/>
            <person name="Woyke T."/>
            <person name="Klenk H.P."/>
            <person name="Bryant D.A."/>
        </authorList>
    </citation>
    <scope>NUCLEOTIDE SEQUENCE [LARGE SCALE GENOMIC DNA]</scope>
    <source>
        <strain evidence="2">ATCC 23779 / DSM 785 / 114-95</strain>
    </source>
</reference>